<gene>
    <name evidence="9" type="ORF">Bealeia1_01079</name>
</gene>
<keyword evidence="10" id="KW-1185">Reference proteome</keyword>
<dbReference type="Pfam" id="PF01145">
    <property type="entry name" value="Band_7"/>
    <property type="match status" value="1"/>
</dbReference>
<keyword evidence="4 6" id="KW-1133">Transmembrane helix</keyword>
<dbReference type="Gene3D" id="3.30.479.30">
    <property type="entry name" value="Band 7 domain"/>
    <property type="match status" value="1"/>
</dbReference>
<dbReference type="RefSeq" id="WP_331255708.1">
    <property type="nucleotide sequence ID" value="NZ_CP133270.1"/>
</dbReference>
<evidence type="ECO:0000313" key="9">
    <source>
        <dbReference type="EMBL" id="WVX66890.1"/>
    </source>
</evidence>
<dbReference type="InterPro" id="IPR001107">
    <property type="entry name" value="Band_7"/>
</dbReference>
<dbReference type="CDD" id="cd03404">
    <property type="entry name" value="SPFH_HflK"/>
    <property type="match status" value="1"/>
</dbReference>
<keyword evidence="9" id="KW-0645">Protease</keyword>
<evidence type="ECO:0000313" key="10">
    <source>
        <dbReference type="Proteomes" id="UP001330434"/>
    </source>
</evidence>
<keyword evidence="9" id="KW-0378">Hydrolase</keyword>
<evidence type="ECO:0000256" key="3">
    <source>
        <dbReference type="ARBA" id="ARBA00022692"/>
    </source>
</evidence>
<evidence type="ECO:0000256" key="2">
    <source>
        <dbReference type="ARBA" id="ARBA00006971"/>
    </source>
</evidence>
<dbReference type="GO" id="GO:0008233">
    <property type="term" value="F:peptidase activity"/>
    <property type="evidence" value="ECO:0007669"/>
    <property type="project" value="UniProtKB-KW"/>
</dbReference>
<dbReference type="GO" id="GO:0006508">
    <property type="term" value="P:proteolysis"/>
    <property type="evidence" value="ECO:0007669"/>
    <property type="project" value="UniProtKB-KW"/>
</dbReference>
<dbReference type="InterPro" id="IPR050710">
    <property type="entry name" value="Band7/mec-2_domain"/>
</dbReference>
<accession>A0ABZ2C574</accession>
<dbReference type="Proteomes" id="UP001330434">
    <property type="component" value="Chromosome"/>
</dbReference>
<comment type="subunit">
    <text evidence="6">HflC and HflK may interact to form a multimeric complex.</text>
</comment>
<comment type="function">
    <text evidence="6">HflC and HflK could encode or regulate a protease.</text>
</comment>
<evidence type="ECO:0000256" key="4">
    <source>
        <dbReference type="ARBA" id="ARBA00022989"/>
    </source>
</evidence>
<feature type="domain" description="Band 7" evidence="8">
    <location>
        <begin position="73"/>
        <end position="245"/>
    </location>
</feature>
<evidence type="ECO:0000256" key="6">
    <source>
        <dbReference type="RuleBase" id="RU364113"/>
    </source>
</evidence>
<name>A0ABZ2C574_9PROT</name>
<dbReference type="SUPFAM" id="SSF117892">
    <property type="entry name" value="Band 7/SPFH domain"/>
    <property type="match status" value="1"/>
</dbReference>
<dbReference type="EMBL" id="CP133270">
    <property type="protein sequence ID" value="WVX66890.1"/>
    <property type="molecule type" value="Genomic_DNA"/>
</dbReference>
<dbReference type="SMART" id="SM00244">
    <property type="entry name" value="PHB"/>
    <property type="match status" value="1"/>
</dbReference>
<reference evidence="9 10" key="1">
    <citation type="journal article" date="2024" name="Environ. Microbiol.">
        <title>Novel evolutionary insights on the interactions of the Holosporales (Alphaproteobacteria) with eukaryotic hosts from comparative genomics.</title>
        <authorList>
            <person name="Giovannini M."/>
            <person name="Petroni G."/>
            <person name="Castelli M."/>
        </authorList>
    </citation>
    <scope>NUCLEOTIDE SEQUENCE [LARGE SCALE GENOMIC DNA]</scope>
    <source>
        <strain evidence="9 10">US_Bl 15I1</strain>
    </source>
</reference>
<evidence type="ECO:0000256" key="1">
    <source>
        <dbReference type="ARBA" id="ARBA00004167"/>
    </source>
</evidence>
<organism evidence="9 10">
    <name type="scientific">Candidatus Bealeia paramacronuclearis</name>
    <dbReference type="NCBI Taxonomy" id="1921001"/>
    <lineage>
        <taxon>Bacteria</taxon>
        <taxon>Pseudomonadati</taxon>
        <taxon>Pseudomonadota</taxon>
        <taxon>Alphaproteobacteria</taxon>
        <taxon>Holosporales</taxon>
        <taxon>Holosporaceae</taxon>
        <taxon>Candidatus Bealeia</taxon>
    </lineage>
</organism>
<dbReference type="InterPro" id="IPR036013">
    <property type="entry name" value="Band_7/SPFH_dom_sf"/>
</dbReference>
<proteinExistence type="inferred from homology"/>
<feature type="transmembrane region" description="Helical" evidence="6">
    <location>
        <begin position="58"/>
        <end position="78"/>
    </location>
</feature>
<dbReference type="InterPro" id="IPR010201">
    <property type="entry name" value="HflK"/>
</dbReference>
<keyword evidence="5 6" id="KW-0472">Membrane</keyword>
<evidence type="ECO:0000256" key="5">
    <source>
        <dbReference type="ARBA" id="ARBA00023136"/>
    </source>
</evidence>
<keyword evidence="3 6" id="KW-0812">Transmembrane</keyword>
<dbReference type="PANTHER" id="PTHR43327:SF2">
    <property type="entry name" value="MODULATOR OF FTSH PROTEASE HFLK"/>
    <property type="match status" value="1"/>
</dbReference>
<evidence type="ECO:0000256" key="7">
    <source>
        <dbReference type="SAM" id="MobiDB-lite"/>
    </source>
</evidence>
<dbReference type="NCBIfam" id="TIGR01933">
    <property type="entry name" value="hflK"/>
    <property type="match status" value="1"/>
</dbReference>
<comment type="similarity">
    <text evidence="2 6">Belongs to the band 7/mec-2 family. HflK subfamily.</text>
</comment>
<dbReference type="PANTHER" id="PTHR43327">
    <property type="entry name" value="STOMATIN-LIKE PROTEIN 2, MITOCHONDRIAL"/>
    <property type="match status" value="1"/>
</dbReference>
<sequence>MAWDENGGPWGNNNDDKNPWQRKPGGGKSTPPDFEKWFKDQKKKFKKMSGGPGPNKNLLWLVAGGVFILWLLTGVYQVQNDQQAAILKFGKWDRTTDPGLHYHLPLPIETAVIRNVTTINVFTNTTLNSENAGDGSLMLTGDENIADVQFAVYWQINNLENFLFSAKSPEATVKAAADSVFREVIAQTPIAQALSEGRSDINIKVKERLQKVIDEYKLGVTITQVKLLKVTPPTAEVVDAYLDVQRAKADMERKRNEAEFYHNSIVPVARGEAQKIIQDAEAYKSQIVADAQGDTQRFLSVLTQYRKAPEITKKRLYLKTMQTILQGANKLVTNGDTGKQSVLPYLPLPELKTKPIPETASTEEVKK</sequence>
<evidence type="ECO:0000259" key="8">
    <source>
        <dbReference type="SMART" id="SM00244"/>
    </source>
</evidence>
<feature type="region of interest" description="Disordered" evidence="7">
    <location>
        <begin position="1"/>
        <end position="35"/>
    </location>
</feature>
<protein>
    <recommendedName>
        <fullName evidence="6">Protein HflK</fullName>
    </recommendedName>
</protein>
<comment type="subcellular location">
    <subcellularLocation>
        <location evidence="1">Membrane</location>
        <topology evidence="1">Single-pass membrane protein</topology>
    </subcellularLocation>
</comment>